<name>A0A848N5U2_9FLAO</name>
<keyword evidence="1" id="KW-0472">Membrane</keyword>
<keyword evidence="1" id="KW-1133">Transmembrane helix</keyword>
<sequence length="176" mass="20713">MTADFSVMIKNGHSFFFEWWYILVAFVSVILVESFIFSKFFRINLKLIWHEVLIMNIFSTLGGFLIQGVIRLTLGLLLFSYLENYSDFTLLNIIFGNVEYPVNSEVTQEVIFDLVISLIITLTISIFMEYSSIRKNKIFENFKKKEIIKGVIIANLSSYVLLSFWIFYKLIIFKVY</sequence>
<proteinExistence type="predicted"/>
<feature type="transmembrane region" description="Helical" evidence="1">
    <location>
        <begin position="151"/>
        <end position="173"/>
    </location>
</feature>
<comment type="caution">
    <text evidence="2">The sequence shown here is derived from an EMBL/GenBank/DDBJ whole genome shotgun (WGS) entry which is preliminary data.</text>
</comment>
<evidence type="ECO:0000256" key="1">
    <source>
        <dbReference type="SAM" id="Phobius"/>
    </source>
</evidence>
<dbReference type="AlphaFoldDB" id="A0A848N5U2"/>
<gene>
    <name evidence="2" type="ORF">HIO71_11765</name>
</gene>
<feature type="transmembrane region" description="Helical" evidence="1">
    <location>
        <begin position="110"/>
        <end position="130"/>
    </location>
</feature>
<dbReference type="Proteomes" id="UP000548067">
    <property type="component" value="Unassembled WGS sequence"/>
</dbReference>
<protein>
    <submittedName>
        <fullName evidence="2">Uncharacterized protein</fullName>
    </submittedName>
</protein>
<feature type="transmembrane region" description="Helical" evidence="1">
    <location>
        <begin position="53"/>
        <end position="82"/>
    </location>
</feature>
<dbReference type="EMBL" id="JABCJF010000005">
    <property type="protein sequence ID" value="NMR34864.1"/>
    <property type="molecule type" value="Genomic_DNA"/>
</dbReference>
<keyword evidence="1" id="KW-0812">Transmembrane</keyword>
<feature type="transmembrane region" description="Helical" evidence="1">
    <location>
        <begin position="20"/>
        <end position="41"/>
    </location>
</feature>
<evidence type="ECO:0000313" key="3">
    <source>
        <dbReference type="Proteomes" id="UP000548067"/>
    </source>
</evidence>
<reference evidence="2 3" key="1">
    <citation type="submission" date="2020-04" db="EMBL/GenBank/DDBJ databases">
        <title>Genome analysis and antimicrobial resistance characteristics of Chryseobacterium aquaticum isolated from farmed salmonids.</title>
        <authorList>
            <person name="Saticioglu I.B."/>
            <person name="Duman M."/>
            <person name="Altun S."/>
        </authorList>
    </citation>
    <scope>NUCLEOTIDE SEQUENCE [LARGE SCALE GENOMIC DNA]</scope>
    <source>
        <strain evidence="2 3">C-174</strain>
    </source>
</reference>
<dbReference type="RefSeq" id="WP_169321598.1">
    <property type="nucleotide sequence ID" value="NZ_JABCJF010000005.1"/>
</dbReference>
<evidence type="ECO:0000313" key="2">
    <source>
        <dbReference type="EMBL" id="NMR34864.1"/>
    </source>
</evidence>
<accession>A0A848N5U2</accession>
<organism evidence="2 3">
    <name type="scientific">Chryseobacterium aquaticum</name>
    <dbReference type="NCBI Taxonomy" id="452084"/>
    <lineage>
        <taxon>Bacteria</taxon>
        <taxon>Pseudomonadati</taxon>
        <taxon>Bacteroidota</taxon>
        <taxon>Flavobacteriia</taxon>
        <taxon>Flavobacteriales</taxon>
        <taxon>Weeksellaceae</taxon>
        <taxon>Chryseobacterium group</taxon>
        <taxon>Chryseobacterium</taxon>
    </lineage>
</organism>